<reference evidence="1 2" key="1">
    <citation type="submission" date="2019-02" db="EMBL/GenBank/DDBJ databases">
        <title>WGS of Pseudoxanthomonas species novum from clinical isolates.</title>
        <authorList>
            <person name="Bernier A.-M."/>
            <person name="Bernard K."/>
            <person name="Vachon A."/>
        </authorList>
    </citation>
    <scope>NUCLEOTIDE SEQUENCE [LARGE SCALE GENOMIC DNA]</scope>
    <source>
        <strain evidence="1 2">NML171200</strain>
    </source>
</reference>
<dbReference type="RefSeq" id="WP_130552903.1">
    <property type="nucleotide sequence ID" value="NZ_SHMC01000010.1"/>
</dbReference>
<dbReference type="OrthoDB" id="7597252at2"/>
<sequence>MRGESFFLVWNPGGNSPRVRHDFEEQAIYEAERLAKNHPNEEFYVLKATHHCKAVTVKTTELFDQFPF</sequence>
<dbReference type="Proteomes" id="UP000292627">
    <property type="component" value="Unassembled WGS sequence"/>
</dbReference>
<evidence type="ECO:0000313" key="2">
    <source>
        <dbReference type="Proteomes" id="UP000292627"/>
    </source>
</evidence>
<dbReference type="EMBL" id="SHMC01000010">
    <property type="protein sequence ID" value="TAA20336.1"/>
    <property type="molecule type" value="Genomic_DNA"/>
</dbReference>
<gene>
    <name evidence="1" type="ORF">EA660_18275</name>
</gene>
<accession>A0A4Q8L4Q8</accession>
<name>A0A4Q8L4Q8_9GAMM</name>
<proteinExistence type="predicted"/>
<evidence type="ECO:0000313" key="1">
    <source>
        <dbReference type="EMBL" id="TAA20336.1"/>
    </source>
</evidence>
<organism evidence="1 2">
    <name type="scientific">Pseudoxanthomonas winnipegensis</name>
    <dbReference type="NCBI Taxonomy" id="2480810"/>
    <lineage>
        <taxon>Bacteria</taxon>
        <taxon>Pseudomonadati</taxon>
        <taxon>Pseudomonadota</taxon>
        <taxon>Gammaproteobacteria</taxon>
        <taxon>Lysobacterales</taxon>
        <taxon>Lysobacteraceae</taxon>
        <taxon>Pseudoxanthomonas</taxon>
    </lineage>
</organism>
<comment type="caution">
    <text evidence="1">The sequence shown here is derived from an EMBL/GenBank/DDBJ whole genome shotgun (WGS) entry which is preliminary data.</text>
</comment>
<protein>
    <submittedName>
        <fullName evidence="1">Uncharacterized protein</fullName>
    </submittedName>
</protein>
<dbReference type="AlphaFoldDB" id="A0A4Q8L4Q8"/>